<dbReference type="Proteomes" id="UP001295423">
    <property type="component" value="Unassembled WGS sequence"/>
</dbReference>
<feature type="compositionally biased region" description="Basic residues" evidence="1">
    <location>
        <begin position="424"/>
        <end position="436"/>
    </location>
</feature>
<evidence type="ECO:0000259" key="2">
    <source>
        <dbReference type="Pfam" id="PF20710"/>
    </source>
</evidence>
<evidence type="ECO:0000256" key="1">
    <source>
        <dbReference type="SAM" id="MobiDB-lite"/>
    </source>
</evidence>
<reference evidence="3" key="1">
    <citation type="submission" date="2023-08" db="EMBL/GenBank/DDBJ databases">
        <authorList>
            <person name="Audoor S."/>
            <person name="Bilcke G."/>
        </authorList>
    </citation>
    <scope>NUCLEOTIDE SEQUENCE</scope>
</reference>
<accession>A0AAD2CS10</accession>
<dbReference type="AlphaFoldDB" id="A0AAD2CS10"/>
<proteinExistence type="predicted"/>
<dbReference type="InterPro" id="IPR049227">
    <property type="entry name" value="DUF6824"/>
</dbReference>
<feature type="region of interest" description="Disordered" evidence="1">
    <location>
        <begin position="424"/>
        <end position="472"/>
    </location>
</feature>
<gene>
    <name evidence="3" type="ORF">CYCCA115_LOCUS8917</name>
</gene>
<evidence type="ECO:0000313" key="3">
    <source>
        <dbReference type="EMBL" id="CAJ1944497.1"/>
    </source>
</evidence>
<protein>
    <recommendedName>
        <fullName evidence="2">DUF6824 domain-containing protein</fullName>
    </recommendedName>
</protein>
<dbReference type="Pfam" id="PF20710">
    <property type="entry name" value="DUF6824"/>
    <property type="match status" value="1"/>
</dbReference>
<dbReference type="EMBL" id="CAKOGP040001224">
    <property type="protein sequence ID" value="CAJ1944497.1"/>
    <property type="molecule type" value="Genomic_DNA"/>
</dbReference>
<feature type="domain" description="DUF6824" evidence="2">
    <location>
        <begin position="344"/>
        <end position="424"/>
    </location>
</feature>
<name>A0AAD2CS10_9STRA</name>
<comment type="caution">
    <text evidence="3">The sequence shown here is derived from an EMBL/GenBank/DDBJ whole genome shotgun (WGS) entry which is preliminary data.</text>
</comment>
<organism evidence="3 4">
    <name type="scientific">Cylindrotheca closterium</name>
    <dbReference type="NCBI Taxonomy" id="2856"/>
    <lineage>
        <taxon>Eukaryota</taxon>
        <taxon>Sar</taxon>
        <taxon>Stramenopiles</taxon>
        <taxon>Ochrophyta</taxon>
        <taxon>Bacillariophyta</taxon>
        <taxon>Bacillariophyceae</taxon>
        <taxon>Bacillariophycidae</taxon>
        <taxon>Bacillariales</taxon>
        <taxon>Bacillariaceae</taxon>
        <taxon>Cylindrotheca</taxon>
    </lineage>
</organism>
<feature type="region of interest" description="Disordered" evidence="1">
    <location>
        <begin position="1"/>
        <end position="20"/>
    </location>
</feature>
<evidence type="ECO:0000313" key="4">
    <source>
        <dbReference type="Proteomes" id="UP001295423"/>
    </source>
</evidence>
<keyword evidence="4" id="KW-1185">Reference proteome</keyword>
<sequence length="486" mass="55768">MDDNEMDIMSWSSEDETSETEECGLDSFESLETGPIDEAHEDLLARALKSITFDEQQSAIHDIHGVSEIQEDPIIMEEKLSQMENEICKIKKKEAYLQAKEISPDFALNKDLRLLFLRSDKKLNAKKAAATFVSHFEVKKKLFGEEKLGRDIMLHDLKQEEWKFCQTRWLQHRDRSGRIVLFWTPHEEEQTYESRFRLLFWSIFTMLRDEESRKNGMVLIFYNVGSNIMPDPKLWVALNDMKKSLPNCFVSFHICYDNPRVRPILRLILSAVGTFLTVRCRSHYGSAKECIYSLLTFGIPREALPITDDGTILPLAEEGFTKRLEQEQQPTPKELVVIIPGRFDVLLGRQKRCQDHVGNLRYRHLVLSYQNDYEQASKHEKTAIAEKVVKEVQANGGHFLEIYYADFIEVSDIVARKKVAHAFRSQRRIQNRRKESHNRLAAGSPPVSGSESDGSVPVFGSQTAGTKRASPIQFASSAKRGFGASM</sequence>